<dbReference type="RefSeq" id="WP_256655882.1">
    <property type="nucleotide sequence ID" value="NZ_JANIAA010000063.1"/>
</dbReference>
<evidence type="ECO:0000313" key="3">
    <source>
        <dbReference type="Proteomes" id="UP001204746"/>
    </source>
</evidence>
<evidence type="ECO:0000313" key="2">
    <source>
        <dbReference type="EMBL" id="MCQ8195140.1"/>
    </source>
</evidence>
<accession>A0ABT1VCM9</accession>
<evidence type="ECO:0000256" key="1">
    <source>
        <dbReference type="SAM" id="MobiDB-lite"/>
    </source>
</evidence>
<proteinExistence type="predicted"/>
<feature type="compositionally biased region" description="Basic and acidic residues" evidence="1">
    <location>
        <begin position="51"/>
        <end position="62"/>
    </location>
</feature>
<keyword evidence="3" id="KW-1185">Reference proteome</keyword>
<dbReference type="Proteomes" id="UP001204746">
    <property type="component" value="Unassembled WGS sequence"/>
</dbReference>
<reference evidence="2 3" key="1">
    <citation type="submission" date="2022-07" db="EMBL/GenBank/DDBJ databases">
        <authorList>
            <person name="Phongsopitanun W."/>
            <person name="Tanasupawat S."/>
        </authorList>
    </citation>
    <scope>NUCLEOTIDE SEQUENCE [LARGE SCALE GENOMIC DNA]</scope>
    <source>
        <strain evidence="2 3">RCU-064</strain>
    </source>
</reference>
<feature type="region of interest" description="Disordered" evidence="1">
    <location>
        <begin position="38"/>
        <end position="83"/>
    </location>
</feature>
<sequence length="83" mass="8740">MPRGPLAPEVETHHLNADLIAPAVKLPVAAAVTALFRRPAASPTMDSAPGAHEDGETRKDSEPYGARGPKTRAAMTTEEGERP</sequence>
<organism evidence="2 3">
    <name type="scientific">Streptomyces rugosispiralis</name>
    <dbReference type="NCBI Taxonomy" id="2967341"/>
    <lineage>
        <taxon>Bacteria</taxon>
        <taxon>Bacillati</taxon>
        <taxon>Actinomycetota</taxon>
        <taxon>Actinomycetes</taxon>
        <taxon>Kitasatosporales</taxon>
        <taxon>Streptomycetaceae</taxon>
        <taxon>Streptomyces</taxon>
    </lineage>
</organism>
<protein>
    <submittedName>
        <fullName evidence="2">Uncharacterized protein</fullName>
    </submittedName>
</protein>
<gene>
    <name evidence="2" type="ORF">NP777_44380</name>
</gene>
<name>A0ABT1VCM9_9ACTN</name>
<comment type="caution">
    <text evidence="2">The sequence shown here is derived from an EMBL/GenBank/DDBJ whole genome shotgun (WGS) entry which is preliminary data.</text>
</comment>
<dbReference type="EMBL" id="JANIAA010000063">
    <property type="protein sequence ID" value="MCQ8195140.1"/>
    <property type="molecule type" value="Genomic_DNA"/>
</dbReference>